<evidence type="ECO:0000256" key="3">
    <source>
        <dbReference type="ARBA" id="ARBA00022837"/>
    </source>
</evidence>
<proteinExistence type="predicted"/>
<dbReference type="InterPro" id="IPR002048">
    <property type="entry name" value="EF_hand_dom"/>
</dbReference>
<name>A0A316VL48_9BASI</name>
<dbReference type="InterPro" id="IPR010920">
    <property type="entry name" value="LSM_dom_sf"/>
</dbReference>
<dbReference type="GeneID" id="37018087"/>
<feature type="compositionally biased region" description="Gly residues" evidence="6">
    <location>
        <begin position="823"/>
        <end position="832"/>
    </location>
</feature>
<dbReference type="EMBL" id="KZ819602">
    <property type="protein sequence ID" value="PWN37798.1"/>
    <property type="molecule type" value="Genomic_DNA"/>
</dbReference>
<dbReference type="PANTHER" id="PTHR31323">
    <property type="entry name" value="MECHANOSENSITIVE ION CHANNEL PROTEIN MSY2"/>
    <property type="match status" value="1"/>
</dbReference>
<dbReference type="InParanoid" id="A0A316VL48"/>
<dbReference type="Gene3D" id="2.30.30.60">
    <property type="match status" value="1"/>
</dbReference>
<feature type="domain" description="EF-hand" evidence="8">
    <location>
        <begin position="478"/>
        <end position="513"/>
    </location>
</feature>
<feature type="region of interest" description="Disordered" evidence="6">
    <location>
        <begin position="353"/>
        <end position="402"/>
    </location>
</feature>
<evidence type="ECO:0000259" key="8">
    <source>
        <dbReference type="PROSITE" id="PS50222"/>
    </source>
</evidence>
<comment type="subcellular location">
    <subcellularLocation>
        <location evidence="1">Membrane</location>
    </subcellularLocation>
</comment>
<gene>
    <name evidence="9" type="ORF">FA14DRAFT_118645</name>
</gene>
<evidence type="ECO:0000256" key="2">
    <source>
        <dbReference type="ARBA" id="ARBA00022692"/>
    </source>
</evidence>
<evidence type="ECO:0000256" key="4">
    <source>
        <dbReference type="ARBA" id="ARBA00022989"/>
    </source>
</evidence>
<dbReference type="Proteomes" id="UP000245771">
    <property type="component" value="Unassembled WGS sequence"/>
</dbReference>
<dbReference type="PANTHER" id="PTHR31323:SF1">
    <property type="entry name" value="MECHANOSENSITIVE ION CHANNEL PROTEIN"/>
    <property type="match status" value="1"/>
</dbReference>
<dbReference type="InterPro" id="IPR006685">
    <property type="entry name" value="MscS_channel_2nd"/>
</dbReference>
<dbReference type="PROSITE" id="PS50222">
    <property type="entry name" value="EF_HAND_2"/>
    <property type="match status" value="1"/>
</dbReference>
<dbReference type="PROSITE" id="PS00018">
    <property type="entry name" value="EF_HAND_1"/>
    <property type="match status" value="1"/>
</dbReference>
<dbReference type="AlphaFoldDB" id="A0A316VL48"/>
<dbReference type="GO" id="GO:0016020">
    <property type="term" value="C:membrane"/>
    <property type="evidence" value="ECO:0007669"/>
    <property type="project" value="UniProtKB-SubCell"/>
</dbReference>
<feature type="transmembrane region" description="Helical" evidence="7">
    <location>
        <begin position="108"/>
        <end position="132"/>
    </location>
</feature>
<feature type="transmembrane region" description="Helical" evidence="7">
    <location>
        <begin position="257"/>
        <end position="275"/>
    </location>
</feature>
<feature type="transmembrane region" description="Helical" evidence="7">
    <location>
        <begin position="533"/>
        <end position="551"/>
    </location>
</feature>
<keyword evidence="5 7" id="KW-0472">Membrane</keyword>
<dbReference type="InterPro" id="IPR058650">
    <property type="entry name" value="Msy1/2-like"/>
</dbReference>
<dbReference type="RefSeq" id="XP_025358100.1">
    <property type="nucleotide sequence ID" value="XM_025496306.1"/>
</dbReference>
<evidence type="ECO:0000256" key="7">
    <source>
        <dbReference type="SAM" id="Phobius"/>
    </source>
</evidence>
<dbReference type="GO" id="GO:0005262">
    <property type="term" value="F:calcium channel activity"/>
    <property type="evidence" value="ECO:0007669"/>
    <property type="project" value="TreeGrafter"/>
</dbReference>
<evidence type="ECO:0000313" key="10">
    <source>
        <dbReference type="Proteomes" id="UP000245771"/>
    </source>
</evidence>
<dbReference type="Pfam" id="PF25886">
    <property type="entry name" value="Msy1"/>
    <property type="match status" value="1"/>
</dbReference>
<evidence type="ECO:0000256" key="1">
    <source>
        <dbReference type="ARBA" id="ARBA00004370"/>
    </source>
</evidence>
<dbReference type="GO" id="GO:0005509">
    <property type="term" value="F:calcium ion binding"/>
    <property type="evidence" value="ECO:0007669"/>
    <property type="project" value="InterPro"/>
</dbReference>
<evidence type="ECO:0000313" key="9">
    <source>
        <dbReference type="EMBL" id="PWN37798.1"/>
    </source>
</evidence>
<keyword evidence="3" id="KW-0106">Calcium</keyword>
<dbReference type="SUPFAM" id="SSF50182">
    <property type="entry name" value="Sm-like ribonucleoproteins"/>
    <property type="match status" value="1"/>
</dbReference>
<dbReference type="OrthoDB" id="544685at2759"/>
<feature type="transmembrane region" description="Helical" evidence="7">
    <location>
        <begin position="171"/>
        <end position="195"/>
    </location>
</feature>
<sequence>MTSQGPRVAVTDPLATIRADMFESTKNDGKGGFVHPTFKVNTPGGGSPGRPPFSRQTSAASSFDDAADDFFDEFDWSEDEQEQQAAKEEEKQLQAIALRRRKISPFKIIKWLATTFLGNFILSATLVAPAIVLQYTYRNEGPDSERAKRNYVTDNVQAWLIWAAFNLHVEWWIHLIVELFPRAAIAIVSGVWGSVSQRVLSFVEVFNAIKGYVKLIGYAALSWGSWAIIFNSIYHLYTRTNPETESRAPYLYRIYEVVEFFFFFTLTIAAEKILIKIISIRFHKTAYAERISKITKALKTFDWLKDHRPKDKGTNSPFGFKTPKGLRTPVSFNMPHHGTPLNAPADVLGEPVPSGQATPKAGFFSRKTHAEKRPGDAPTAVPMRNYSEPNTPGAASARSTKSKQTMNAAKQKASQATNLAKKAMVDPTHLLTDDTVGVGLDVNSPAEARRLARTLFRAYRGRHRRTYLVPSDFEVAYKNPEDAKDAFEVFDSDRNGDISMTEMKNTIVEIYKDRRFVAKSLEDTSSALSQLDLIFLFVAMIIVAFEAFAIFNVDVSKTLTTFYTLAIGASFVFKESAQEVFDSIIFLFVTHPFDTGDRICVNESVMVVQKMSLLSCQFLLWDNTQIFINNALLSQMFIMNYRRSGYQWECVKMQVAFDTPWSTLDAVQADVTHWLQTEPDRMFEPSTAIVPQSIDFMRCISVTIGMTHRANYQDWGARWYKRNCFFAAVCYYMRKHGVKYMNSTQPIIYWDPPSYETSEAQKVETFDQDAVINDDFAKLERKPTLTTSGAHKPRTLLGFAPPTDEIEGSALRKRKARRKGLAQQGGEGGGGA</sequence>
<protein>
    <recommendedName>
        <fullName evidence="8">EF-hand domain-containing protein</fullName>
    </recommendedName>
</protein>
<keyword evidence="2 7" id="KW-0812">Transmembrane</keyword>
<dbReference type="InterPro" id="IPR023408">
    <property type="entry name" value="MscS_beta-dom_sf"/>
</dbReference>
<feature type="compositionally biased region" description="Basic residues" evidence="6">
    <location>
        <begin position="811"/>
        <end position="820"/>
    </location>
</feature>
<evidence type="ECO:0000256" key="5">
    <source>
        <dbReference type="ARBA" id="ARBA00023136"/>
    </source>
</evidence>
<dbReference type="Pfam" id="PF00924">
    <property type="entry name" value="MS_channel_2nd"/>
    <property type="match status" value="1"/>
</dbReference>
<accession>A0A316VL48</accession>
<feature type="transmembrane region" description="Helical" evidence="7">
    <location>
        <begin position="215"/>
        <end position="237"/>
    </location>
</feature>
<keyword evidence="10" id="KW-1185">Reference proteome</keyword>
<dbReference type="GO" id="GO:0006874">
    <property type="term" value="P:intracellular calcium ion homeostasis"/>
    <property type="evidence" value="ECO:0007669"/>
    <property type="project" value="TreeGrafter"/>
</dbReference>
<reference evidence="9 10" key="1">
    <citation type="journal article" date="2018" name="Mol. Biol. Evol.">
        <title>Broad Genomic Sampling Reveals a Smut Pathogenic Ancestry of the Fungal Clade Ustilaginomycotina.</title>
        <authorList>
            <person name="Kijpornyongpan T."/>
            <person name="Mondo S.J."/>
            <person name="Barry K."/>
            <person name="Sandor L."/>
            <person name="Lee J."/>
            <person name="Lipzen A."/>
            <person name="Pangilinan J."/>
            <person name="LaButti K."/>
            <person name="Hainaut M."/>
            <person name="Henrissat B."/>
            <person name="Grigoriev I.V."/>
            <person name="Spatafora J.W."/>
            <person name="Aime M.C."/>
        </authorList>
    </citation>
    <scope>NUCLEOTIDE SEQUENCE [LARGE SCALE GENOMIC DNA]</scope>
    <source>
        <strain evidence="9 10">MCA 3882</strain>
    </source>
</reference>
<feature type="compositionally biased region" description="Low complexity" evidence="6">
    <location>
        <begin position="52"/>
        <end position="62"/>
    </location>
</feature>
<feature type="region of interest" description="Disordered" evidence="6">
    <location>
        <begin position="21"/>
        <end position="62"/>
    </location>
</feature>
<dbReference type="InterPro" id="IPR011992">
    <property type="entry name" value="EF-hand-dom_pair"/>
</dbReference>
<evidence type="ECO:0000256" key="6">
    <source>
        <dbReference type="SAM" id="MobiDB-lite"/>
    </source>
</evidence>
<dbReference type="InterPro" id="IPR018247">
    <property type="entry name" value="EF_Hand_1_Ca_BS"/>
</dbReference>
<keyword evidence="4 7" id="KW-1133">Transmembrane helix</keyword>
<feature type="region of interest" description="Disordered" evidence="6">
    <location>
        <begin position="783"/>
        <end position="832"/>
    </location>
</feature>
<organism evidence="9 10">
    <name type="scientific">Meira miltonrushii</name>
    <dbReference type="NCBI Taxonomy" id="1280837"/>
    <lineage>
        <taxon>Eukaryota</taxon>
        <taxon>Fungi</taxon>
        <taxon>Dikarya</taxon>
        <taxon>Basidiomycota</taxon>
        <taxon>Ustilaginomycotina</taxon>
        <taxon>Exobasidiomycetes</taxon>
        <taxon>Exobasidiales</taxon>
        <taxon>Brachybasidiaceae</taxon>
        <taxon>Meira</taxon>
    </lineage>
</organism>
<dbReference type="SUPFAM" id="SSF47473">
    <property type="entry name" value="EF-hand"/>
    <property type="match status" value="1"/>
</dbReference>